<proteinExistence type="inferred from homology"/>
<dbReference type="AlphaFoldDB" id="A0A6B2QXS6"/>
<dbReference type="EMBL" id="JAAGRN010000001">
    <property type="protein sequence ID" value="NDY82104.1"/>
    <property type="molecule type" value="Genomic_DNA"/>
</dbReference>
<evidence type="ECO:0000256" key="1">
    <source>
        <dbReference type="ARBA" id="ARBA00044755"/>
    </source>
</evidence>
<dbReference type="RefSeq" id="WP_163651376.1">
    <property type="nucleotide sequence ID" value="NZ_JAAGRN010000001.1"/>
</dbReference>
<comment type="similarity">
    <text evidence="1">Belongs to the bactofilin family.</text>
</comment>
<protein>
    <submittedName>
        <fullName evidence="2">Polymer-forming cytoskeletal protein</fullName>
    </submittedName>
</protein>
<dbReference type="PANTHER" id="PTHR35024">
    <property type="entry name" value="HYPOTHETICAL CYTOSOLIC PROTEIN"/>
    <property type="match status" value="1"/>
</dbReference>
<accession>A0A6B2QXS6</accession>
<evidence type="ECO:0000313" key="2">
    <source>
        <dbReference type="EMBL" id="NDY82104.1"/>
    </source>
</evidence>
<gene>
    <name evidence="2" type="ORF">G3I67_02560</name>
</gene>
<reference evidence="2" key="1">
    <citation type="submission" date="2020-02" db="EMBL/GenBank/DDBJ databases">
        <authorList>
            <person name="Chen W.-M."/>
        </authorList>
    </citation>
    <scope>NUCLEOTIDE SEQUENCE</scope>
    <source>
        <strain evidence="2">NBD-18</strain>
    </source>
</reference>
<organism evidence="2">
    <name type="scientific">Sheuella amnicola</name>
    <dbReference type="NCBI Taxonomy" id="2707330"/>
    <lineage>
        <taxon>Bacteria</taxon>
        <taxon>Pseudomonadati</taxon>
        <taxon>Pseudomonadota</taxon>
        <taxon>Betaproteobacteria</taxon>
        <taxon>Burkholderiales</taxon>
        <taxon>Alcaligenaceae</taxon>
        <taxon>Sheuella</taxon>
    </lineage>
</organism>
<dbReference type="PANTHER" id="PTHR35024:SF4">
    <property type="entry name" value="POLYMER-FORMING CYTOSKELETAL PROTEIN"/>
    <property type="match status" value="1"/>
</dbReference>
<sequence>MFGKKKELKLDEPSTQQVPVVAPSPVIAQSTIAASVEPVIVEQNIVEPSVLSKGVVIKGVIESPGALHFQCHIEGEVNAPQITVGRHGNIKGRVDCDSLTLDGFIDGTIVCTELKAGNTAHLEGSIKCATLNLALGGSINGKIDIG</sequence>
<dbReference type="Pfam" id="PF04519">
    <property type="entry name" value="Bactofilin"/>
    <property type="match status" value="1"/>
</dbReference>
<dbReference type="InterPro" id="IPR007607">
    <property type="entry name" value="BacA/B"/>
</dbReference>
<comment type="caution">
    <text evidence="2">The sequence shown here is derived from an EMBL/GenBank/DDBJ whole genome shotgun (WGS) entry which is preliminary data.</text>
</comment>
<name>A0A6B2QXS6_9BURK</name>